<name>A0ABQ8KUE0_9APHY</name>
<dbReference type="Proteomes" id="UP000814176">
    <property type="component" value="Unassembled WGS sequence"/>
</dbReference>
<dbReference type="EMBL" id="JADCUA010000002">
    <property type="protein sequence ID" value="KAH9842687.1"/>
    <property type="molecule type" value="Genomic_DNA"/>
</dbReference>
<proteinExistence type="predicted"/>
<reference evidence="4 5" key="1">
    <citation type="journal article" date="2021" name="Environ. Microbiol.">
        <title>Gene family expansions and transcriptome signatures uncover fungal adaptations to wood decay.</title>
        <authorList>
            <person name="Hage H."/>
            <person name="Miyauchi S."/>
            <person name="Viragh M."/>
            <person name="Drula E."/>
            <person name="Min B."/>
            <person name="Chaduli D."/>
            <person name="Navarro D."/>
            <person name="Favel A."/>
            <person name="Norest M."/>
            <person name="Lesage-Meessen L."/>
            <person name="Balint B."/>
            <person name="Merenyi Z."/>
            <person name="de Eugenio L."/>
            <person name="Morin E."/>
            <person name="Martinez A.T."/>
            <person name="Baldrian P."/>
            <person name="Stursova M."/>
            <person name="Martinez M.J."/>
            <person name="Novotny C."/>
            <person name="Magnuson J.K."/>
            <person name="Spatafora J.W."/>
            <person name="Maurice S."/>
            <person name="Pangilinan J."/>
            <person name="Andreopoulos W."/>
            <person name="LaButti K."/>
            <person name="Hundley H."/>
            <person name="Na H."/>
            <person name="Kuo A."/>
            <person name="Barry K."/>
            <person name="Lipzen A."/>
            <person name="Henrissat B."/>
            <person name="Riley R."/>
            <person name="Ahrendt S."/>
            <person name="Nagy L.G."/>
            <person name="Grigoriev I.V."/>
            <person name="Martin F."/>
            <person name="Rosso M.N."/>
        </authorList>
    </citation>
    <scope>NUCLEOTIDE SEQUENCE [LARGE SCALE GENOMIC DNA]</scope>
    <source>
        <strain evidence="4 5">CIRM-BRFM 1785</strain>
    </source>
</reference>
<keyword evidence="5" id="KW-1185">Reference proteome</keyword>
<gene>
    <name evidence="4" type="ORF">C8Q71DRAFT_733970</name>
</gene>
<feature type="compositionally biased region" description="Low complexity" evidence="1">
    <location>
        <begin position="377"/>
        <end position="386"/>
    </location>
</feature>
<dbReference type="InterPro" id="IPR004913">
    <property type="entry name" value="Herpes_gJ"/>
</dbReference>
<feature type="region of interest" description="Disordered" evidence="1">
    <location>
        <begin position="361"/>
        <end position="397"/>
    </location>
</feature>
<dbReference type="Gene3D" id="2.60.120.260">
    <property type="entry name" value="Galactose-binding domain-like"/>
    <property type="match status" value="1"/>
</dbReference>
<feature type="compositionally biased region" description="Basic and acidic residues" evidence="1">
    <location>
        <begin position="388"/>
        <end position="397"/>
    </location>
</feature>
<accession>A0ABQ8KUE0</accession>
<feature type="compositionally biased region" description="Polar residues" evidence="1">
    <location>
        <begin position="210"/>
        <end position="219"/>
    </location>
</feature>
<sequence length="430" mass="46786">MWTLAQLLRFRLNEYIHSGRRAMLTPHSFLHLQLWSISLLLLIPHASSIACNRTIDDTDGDSVTGVHPRYSSYWNDGPSCSGCSAQPEADETFHGTWHDTTSNNPMGSPAHNVSISFQGTAIWVYCVVPNYILNADTLVNIDFTLDGEFSNTYTHSPEQSDTYDYNVTVYSNTTLKNIKHTLVLTAKDDSPSIILFDWAMYTFEDEESEASTCPSQTRVPATTGSTTAATTPTSSTAAGAAATQIQSTDAVATATPVQASMTSHSHNHISAVIGGVIGGVCALTVAILLCFYIRRRQLLPGRLPLKDRDSLDVKGEEAIIEPFPLYAQTYAAPRTHAPGHLPMKGRLATAASSWRWHASTTRSLEPGPSIEPPTVASSGGTTISGGRSRREALASQIREMKEEIRRLREVALRTPVPKADPLADASLRKS</sequence>
<feature type="region of interest" description="Disordered" evidence="1">
    <location>
        <begin position="411"/>
        <end position="430"/>
    </location>
</feature>
<dbReference type="RefSeq" id="XP_047783734.1">
    <property type="nucleotide sequence ID" value="XM_047922367.1"/>
</dbReference>
<dbReference type="Pfam" id="PF03229">
    <property type="entry name" value="Alpha_GJ"/>
    <property type="match status" value="1"/>
</dbReference>
<keyword evidence="2" id="KW-1133">Transmembrane helix</keyword>
<keyword evidence="2" id="KW-0812">Transmembrane</keyword>
<comment type="caution">
    <text evidence="4">The sequence shown here is derived from an EMBL/GenBank/DDBJ whole genome shotgun (WGS) entry which is preliminary data.</text>
</comment>
<feature type="region of interest" description="Disordered" evidence="1">
    <location>
        <begin position="209"/>
        <end position="235"/>
    </location>
</feature>
<dbReference type="GeneID" id="72003099"/>
<evidence type="ECO:0000256" key="1">
    <source>
        <dbReference type="SAM" id="MobiDB-lite"/>
    </source>
</evidence>
<evidence type="ECO:0000256" key="2">
    <source>
        <dbReference type="SAM" id="Phobius"/>
    </source>
</evidence>
<evidence type="ECO:0000313" key="5">
    <source>
        <dbReference type="Proteomes" id="UP000814176"/>
    </source>
</evidence>
<protein>
    <submittedName>
        <fullName evidence="4">Uncharacterized protein</fullName>
    </submittedName>
</protein>
<feature type="transmembrane region" description="Helical" evidence="2">
    <location>
        <begin position="269"/>
        <end position="293"/>
    </location>
</feature>
<feature type="chain" id="PRO_5046619406" evidence="3">
    <location>
        <begin position="49"/>
        <end position="430"/>
    </location>
</feature>
<feature type="signal peptide" evidence="3">
    <location>
        <begin position="1"/>
        <end position="48"/>
    </location>
</feature>
<evidence type="ECO:0000256" key="3">
    <source>
        <dbReference type="SAM" id="SignalP"/>
    </source>
</evidence>
<dbReference type="CDD" id="cd12087">
    <property type="entry name" value="TM_EGFR-like"/>
    <property type="match status" value="1"/>
</dbReference>
<keyword evidence="3" id="KW-0732">Signal</keyword>
<evidence type="ECO:0000313" key="4">
    <source>
        <dbReference type="EMBL" id="KAH9842687.1"/>
    </source>
</evidence>
<feature type="compositionally biased region" description="Low complexity" evidence="1">
    <location>
        <begin position="220"/>
        <end position="235"/>
    </location>
</feature>
<keyword evidence="2" id="KW-0472">Membrane</keyword>
<organism evidence="4 5">
    <name type="scientific">Rhodofomes roseus</name>
    <dbReference type="NCBI Taxonomy" id="34475"/>
    <lineage>
        <taxon>Eukaryota</taxon>
        <taxon>Fungi</taxon>
        <taxon>Dikarya</taxon>
        <taxon>Basidiomycota</taxon>
        <taxon>Agaricomycotina</taxon>
        <taxon>Agaricomycetes</taxon>
        <taxon>Polyporales</taxon>
        <taxon>Rhodofomes</taxon>
    </lineage>
</organism>